<protein>
    <submittedName>
        <fullName evidence="6">ScbR family autoregulator-binding transcription factor</fullName>
    </submittedName>
</protein>
<feature type="domain" description="HTH tetR-type" evidence="5">
    <location>
        <begin position="14"/>
        <end position="74"/>
    </location>
</feature>
<evidence type="ECO:0000256" key="4">
    <source>
        <dbReference type="PROSITE-ProRule" id="PRU00335"/>
    </source>
</evidence>
<evidence type="ECO:0000256" key="1">
    <source>
        <dbReference type="ARBA" id="ARBA00023015"/>
    </source>
</evidence>
<evidence type="ECO:0000313" key="7">
    <source>
        <dbReference type="Proteomes" id="UP001500897"/>
    </source>
</evidence>
<dbReference type="InterPro" id="IPR009057">
    <property type="entry name" value="Homeodomain-like_sf"/>
</dbReference>
<dbReference type="InterPro" id="IPR036271">
    <property type="entry name" value="Tet_transcr_reg_TetR-rel_C_sf"/>
</dbReference>
<dbReference type="PANTHER" id="PTHR47506:SF1">
    <property type="entry name" value="HTH-TYPE TRANSCRIPTIONAL REGULATOR YJDC"/>
    <property type="match status" value="1"/>
</dbReference>
<keyword evidence="7" id="KW-1185">Reference proteome</keyword>
<proteinExistence type="predicted"/>
<dbReference type="EMBL" id="BAAANS010000054">
    <property type="protein sequence ID" value="GAA2116414.1"/>
    <property type="molecule type" value="Genomic_DNA"/>
</dbReference>
<dbReference type="PANTHER" id="PTHR47506">
    <property type="entry name" value="TRANSCRIPTIONAL REGULATORY PROTEIN"/>
    <property type="match status" value="1"/>
</dbReference>
<dbReference type="RefSeq" id="WP_344556926.1">
    <property type="nucleotide sequence ID" value="NZ_BAAANS010000054.1"/>
</dbReference>
<keyword evidence="3" id="KW-0804">Transcription</keyword>
<gene>
    <name evidence="6" type="ORF">GCM10009759_61990</name>
</gene>
<dbReference type="Pfam" id="PF00440">
    <property type="entry name" value="TetR_N"/>
    <property type="match status" value="1"/>
</dbReference>
<dbReference type="PROSITE" id="PS50977">
    <property type="entry name" value="HTH_TETR_2"/>
    <property type="match status" value="1"/>
</dbReference>
<dbReference type="Proteomes" id="UP001500897">
    <property type="component" value="Unassembled WGS sequence"/>
</dbReference>
<dbReference type="PROSITE" id="PS01081">
    <property type="entry name" value="HTH_TETR_1"/>
    <property type="match status" value="1"/>
</dbReference>
<dbReference type="InterPro" id="IPR001647">
    <property type="entry name" value="HTH_TetR"/>
</dbReference>
<feature type="DNA-binding region" description="H-T-H motif" evidence="4">
    <location>
        <begin position="37"/>
        <end position="56"/>
    </location>
</feature>
<reference evidence="7" key="1">
    <citation type="journal article" date="2019" name="Int. J. Syst. Evol. Microbiol.">
        <title>The Global Catalogue of Microorganisms (GCM) 10K type strain sequencing project: providing services to taxonomists for standard genome sequencing and annotation.</title>
        <authorList>
            <consortium name="The Broad Institute Genomics Platform"/>
            <consortium name="The Broad Institute Genome Sequencing Center for Infectious Disease"/>
            <person name="Wu L."/>
            <person name="Ma J."/>
        </authorList>
    </citation>
    <scope>NUCLEOTIDE SEQUENCE [LARGE SCALE GENOMIC DNA]</scope>
    <source>
        <strain evidence="7">JCM 14559</strain>
    </source>
</reference>
<evidence type="ECO:0000259" key="5">
    <source>
        <dbReference type="PROSITE" id="PS50977"/>
    </source>
</evidence>
<sequence>MGRAREGQRSVRAERTRAELVRAAARTFDRDGFGGASLLRISGEASASLGALTFHFPSKSALADEVQRQARDVVRALIAQTAIAGAEPLEAARLLTRDLVGALERDDRVRGAARLLREREGAGPGWMVEWAVAVQLQFARAARAGLLAPRAEPEEVAALVQYLMVGVEAAVRGRDSGVYPLQSARLWELLERGIAAS</sequence>
<dbReference type="SUPFAM" id="SSF46689">
    <property type="entry name" value="Homeodomain-like"/>
    <property type="match status" value="1"/>
</dbReference>
<accession>A0ABP5JD93</accession>
<evidence type="ECO:0000256" key="2">
    <source>
        <dbReference type="ARBA" id="ARBA00023125"/>
    </source>
</evidence>
<name>A0ABP5JD93_9ACTN</name>
<organism evidence="6 7">
    <name type="scientific">Kitasatospora saccharophila</name>
    <dbReference type="NCBI Taxonomy" id="407973"/>
    <lineage>
        <taxon>Bacteria</taxon>
        <taxon>Bacillati</taxon>
        <taxon>Actinomycetota</taxon>
        <taxon>Actinomycetes</taxon>
        <taxon>Kitasatosporales</taxon>
        <taxon>Streptomycetaceae</taxon>
        <taxon>Kitasatospora</taxon>
    </lineage>
</organism>
<dbReference type="SUPFAM" id="SSF48498">
    <property type="entry name" value="Tetracyclin repressor-like, C-terminal domain"/>
    <property type="match status" value="1"/>
</dbReference>
<evidence type="ECO:0000256" key="3">
    <source>
        <dbReference type="ARBA" id="ARBA00023163"/>
    </source>
</evidence>
<keyword evidence="2 4" id="KW-0238">DNA-binding</keyword>
<dbReference type="InterPro" id="IPR023772">
    <property type="entry name" value="DNA-bd_HTH_TetR-type_CS"/>
</dbReference>
<comment type="caution">
    <text evidence="6">The sequence shown here is derived from an EMBL/GenBank/DDBJ whole genome shotgun (WGS) entry which is preliminary data.</text>
</comment>
<dbReference type="Gene3D" id="1.10.357.10">
    <property type="entry name" value="Tetracycline Repressor, domain 2"/>
    <property type="match status" value="1"/>
</dbReference>
<keyword evidence="1" id="KW-0805">Transcription regulation</keyword>
<evidence type="ECO:0000313" key="6">
    <source>
        <dbReference type="EMBL" id="GAA2116414.1"/>
    </source>
</evidence>